<dbReference type="AlphaFoldDB" id="A0A0V0QJ58"/>
<organism evidence="1 2">
    <name type="scientific">Pseudocohnilembus persalinus</name>
    <name type="common">Ciliate</name>
    <dbReference type="NCBI Taxonomy" id="266149"/>
    <lineage>
        <taxon>Eukaryota</taxon>
        <taxon>Sar</taxon>
        <taxon>Alveolata</taxon>
        <taxon>Ciliophora</taxon>
        <taxon>Intramacronucleata</taxon>
        <taxon>Oligohymenophorea</taxon>
        <taxon>Scuticociliatia</taxon>
        <taxon>Philasterida</taxon>
        <taxon>Pseudocohnilembidae</taxon>
        <taxon>Pseudocohnilembus</taxon>
    </lineage>
</organism>
<gene>
    <name evidence="1" type="ORF">PPERSA_03147</name>
</gene>
<proteinExistence type="predicted"/>
<evidence type="ECO:0000313" key="2">
    <source>
        <dbReference type="Proteomes" id="UP000054937"/>
    </source>
</evidence>
<sequence>MTQEFFYLLNLPESIVNQNQNSLIKQDQFYQQILQEQKAQKAQIFSFLPQQIEEITQQIYQHYQIQAGDLILQGISYDQTFIFNKNFSFISVYYLHKYLDQKIKDNELIYYNQNSLIILRHHYQILQCILILEEPLVSLVYQDQFQFSYDSNSILQKTKNQQEEIQEKNKLTNLIEQLKYQVDQLLPFKKFQY</sequence>
<name>A0A0V0QJ58_PSEPJ</name>
<accession>A0A0V0QJ58</accession>
<reference evidence="1 2" key="1">
    <citation type="journal article" date="2015" name="Sci. Rep.">
        <title>Genome of the facultative scuticociliatosis pathogen Pseudocohnilembus persalinus provides insight into its virulence through horizontal gene transfer.</title>
        <authorList>
            <person name="Xiong J."/>
            <person name="Wang G."/>
            <person name="Cheng J."/>
            <person name="Tian M."/>
            <person name="Pan X."/>
            <person name="Warren A."/>
            <person name="Jiang C."/>
            <person name="Yuan D."/>
            <person name="Miao W."/>
        </authorList>
    </citation>
    <scope>NUCLEOTIDE SEQUENCE [LARGE SCALE GENOMIC DNA]</scope>
    <source>
        <strain evidence="1">36N120E</strain>
    </source>
</reference>
<comment type="caution">
    <text evidence="1">The sequence shown here is derived from an EMBL/GenBank/DDBJ whole genome shotgun (WGS) entry which is preliminary data.</text>
</comment>
<dbReference type="Proteomes" id="UP000054937">
    <property type="component" value="Unassembled WGS sequence"/>
</dbReference>
<keyword evidence="2" id="KW-1185">Reference proteome</keyword>
<evidence type="ECO:0000313" key="1">
    <source>
        <dbReference type="EMBL" id="KRX02085.1"/>
    </source>
</evidence>
<dbReference type="EMBL" id="LDAU01000158">
    <property type="protein sequence ID" value="KRX02085.1"/>
    <property type="molecule type" value="Genomic_DNA"/>
</dbReference>
<dbReference type="InParanoid" id="A0A0V0QJ58"/>
<protein>
    <submittedName>
        <fullName evidence="1">Uncharacterized protein</fullName>
    </submittedName>
</protein>